<keyword evidence="6 9" id="KW-0456">Lyase</keyword>
<feature type="binding site" evidence="9 11">
    <location>
        <position position="194"/>
    </location>
    <ligand>
        <name>substrate</name>
    </ligand>
</feature>
<dbReference type="InterPro" id="IPR018089">
    <property type="entry name" value="OMPdecase_AS"/>
</dbReference>
<dbReference type="InterPro" id="IPR014732">
    <property type="entry name" value="OMPdecase"/>
</dbReference>
<dbReference type="GO" id="GO:0044205">
    <property type="term" value="P:'de novo' UMP biosynthetic process"/>
    <property type="evidence" value="ECO:0007669"/>
    <property type="project" value="UniProtKB-UniRule"/>
</dbReference>
<dbReference type="GO" id="GO:0004590">
    <property type="term" value="F:orotidine-5'-phosphate decarboxylase activity"/>
    <property type="evidence" value="ECO:0007669"/>
    <property type="project" value="UniProtKB-UniRule"/>
</dbReference>
<dbReference type="PANTHER" id="PTHR32119">
    <property type="entry name" value="OROTIDINE 5'-PHOSPHATE DECARBOXYLASE"/>
    <property type="match status" value="1"/>
</dbReference>
<feature type="active site" description="For OMPdecase activity" evidence="10">
    <location>
        <position position="60"/>
    </location>
</feature>
<feature type="binding site" evidence="9 11">
    <location>
        <position position="185"/>
    </location>
    <ligand>
        <name>substrate</name>
    </ligand>
</feature>
<dbReference type="GO" id="GO:0006207">
    <property type="term" value="P:'de novo' pyrimidine nucleobase biosynthetic process"/>
    <property type="evidence" value="ECO:0007669"/>
    <property type="project" value="InterPro"/>
</dbReference>
<evidence type="ECO:0000256" key="1">
    <source>
        <dbReference type="ARBA" id="ARBA00002356"/>
    </source>
</evidence>
<dbReference type="HAMAP" id="MF_01200_B">
    <property type="entry name" value="OMPdecase_type1_B"/>
    <property type="match status" value="1"/>
</dbReference>
<comment type="similarity">
    <text evidence="8 9">Belongs to the OMP decarboxylase family. Type 1 subfamily.</text>
</comment>
<dbReference type="Proteomes" id="UP000186465">
    <property type="component" value="Unassembled WGS sequence"/>
</dbReference>
<dbReference type="EMBL" id="MPDM01000001">
    <property type="protein sequence ID" value="OKL50526.1"/>
    <property type="molecule type" value="Genomic_DNA"/>
</dbReference>
<evidence type="ECO:0000256" key="12">
    <source>
        <dbReference type="RuleBase" id="RU000512"/>
    </source>
</evidence>
<feature type="domain" description="Orotidine 5'-phosphate decarboxylase" evidence="13">
    <location>
        <begin position="5"/>
        <end position="230"/>
    </location>
</feature>
<comment type="caution">
    <text evidence="14">The sequence shown here is derived from an EMBL/GenBank/DDBJ whole genome shotgun (WGS) entry which is preliminary data.</text>
</comment>
<keyword evidence="4 9" id="KW-0210">Decarboxylase</keyword>
<dbReference type="EC" id="4.1.1.23" evidence="9"/>
<evidence type="ECO:0000256" key="8">
    <source>
        <dbReference type="ARBA" id="ARBA00061012"/>
    </source>
</evidence>
<evidence type="ECO:0000256" key="7">
    <source>
        <dbReference type="ARBA" id="ARBA00049157"/>
    </source>
</evidence>
<feature type="active site" description="For OMPdecase activity" evidence="10">
    <location>
        <position position="65"/>
    </location>
</feature>
<dbReference type="AlphaFoldDB" id="A0A1Q5PSI9"/>
<dbReference type="RefSeq" id="WP_075360764.1">
    <property type="nucleotide sequence ID" value="NZ_MPDM01000001.1"/>
</dbReference>
<dbReference type="PROSITE" id="PS00156">
    <property type="entry name" value="OMPDECASE"/>
    <property type="match status" value="1"/>
</dbReference>
<comment type="function">
    <text evidence="1 9">Catalyzes the decarboxylation of orotidine 5'-monophosphate (OMP) to uridine 5'-monophosphate (UMP).</text>
</comment>
<evidence type="ECO:0000259" key="13">
    <source>
        <dbReference type="SMART" id="SM00934"/>
    </source>
</evidence>
<reference evidence="15" key="1">
    <citation type="submission" date="2016-11" db="EMBL/GenBank/DDBJ databases">
        <title>Actinomyces gypaetusis sp. nov. isolated from Gypaetus barbatus in Qinghai Tibet Plateau China.</title>
        <authorList>
            <person name="Meng X."/>
        </authorList>
    </citation>
    <scope>NUCLEOTIDE SEQUENCE [LARGE SCALE GENOMIC DNA]</scope>
    <source>
        <strain evidence="15">DSM 15383</strain>
    </source>
</reference>
<feature type="binding site" evidence="9 11">
    <location>
        <position position="123"/>
    </location>
    <ligand>
        <name>substrate</name>
    </ligand>
</feature>
<dbReference type="STRING" id="156892.BM477_00715"/>
<feature type="active site" description="For OMPdecase activity" evidence="10">
    <location>
        <position position="62"/>
    </location>
</feature>
<feature type="active site" description="Proton donor" evidence="9">
    <location>
        <position position="62"/>
    </location>
</feature>
<feature type="binding site" evidence="9 11">
    <location>
        <position position="33"/>
    </location>
    <ligand>
        <name>substrate</name>
    </ligand>
</feature>
<feature type="binding site" evidence="9 11">
    <location>
        <position position="214"/>
    </location>
    <ligand>
        <name>substrate</name>
    </ligand>
</feature>
<dbReference type="OrthoDB" id="9806203at2"/>
<protein>
    <recommendedName>
        <fullName evidence="9">Orotidine 5'-phosphate decarboxylase</fullName>
        <ecNumber evidence="9">4.1.1.23</ecNumber>
    </recommendedName>
    <alternativeName>
        <fullName evidence="9">OMP decarboxylase</fullName>
        <shortName evidence="9">OMPDCase</shortName>
        <shortName evidence="9">OMPdecase</shortName>
    </alternativeName>
</protein>
<dbReference type="CDD" id="cd04725">
    <property type="entry name" value="OMP_decarboxylase_like"/>
    <property type="match status" value="1"/>
</dbReference>
<dbReference type="UniPathway" id="UPA00070">
    <property type="reaction ID" value="UER00120"/>
</dbReference>
<dbReference type="GO" id="GO:0005829">
    <property type="term" value="C:cytosol"/>
    <property type="evidence" value="ECO:0007669"/>
    <property type="project" value="TreeGrafter"/>
</dbReference>
<feature type="binding site" evidence="9">
    <location>
        <begin position="60"/>
        <end position="69"/>
    </location>
    <ligand>
        <name>substrate</name>
    </ligand>
</feature>
<evidence type="ECO:0000256" key="9">
    <source>
        <dbReference type="HAMAP-Rule" id="MF_01200"/>
    </source>
</evidence>
<comment type="catalytic activity">
    <reaction evidence="7 9 12">
        <text>orotidine 5'-phosphate + H(+) = UMP + CO2</text>
        <dbReference type="Rhea" id="RHEA:11596"/>
        <dbReference type="ChEBI" id="CHEBI:15378"/>
        <dbReference type="ChEBI" id="CHEBI:16526"/>
        <dbReference type="ChEBI" id="CHEBI:57538"/>
        <dbReference type="ChEBI" id="CHEBI:57865"/>
        <dbReference type="EC" id="4.1.1.23"/>
    </reaction>
</comment>
<dbReference type="NCBIfam" id="NF001273">
    <property type="entry name" value="PRK00230.1"/>
    <property type="match status" value="1"/>
</dbReference>
<dbReference type="Gene3D" id="3.20.20.70">
    <property type="entry name" value="Aldolase class I"/>
    <property type="match status" value="1"/>
</dbReference>
<dbReference type="InterPro" id="IPR001754">
    <property type="entry name" value="OMPdeCOase_dom"/>
</dbReference>
<keyword evidence="5 9" id="KW-0665">Pyrimidine biosynthesis</keyword>
<feature type="binding site" evidence="9 11">
    <location>
        <position position="215"/>
    </location>
    <ligand>
        <name>substrate</name>
    </ligand>
</feature>
<dbReference type="NCBIfam" id="TIGR01740">
    <property type="entry name" value="pyrF"/>
    <property type="match status" value="1"/>
</dbReference>
<evidence type="ECO:0000256" key="6">
    <source>
        <dbReference type="ARBA" id="ARBA00023239"/>
    </source>
</evidence>
<evidence type="ECO:0000256" key="5">
    <source>
        <dbReference type="ARBA" id="ARBA00022975"/>
    </source>
</evidence>
<feature type="binding site" evidence="9 11">
    <location>
        <position position="11"/>
    </location>
    <ligand>
        <name>substrate</name>
    </ligand>
</feature>
<dbReference type="InterPro" id="IPR047596">
    <property type="entry name" value="OMPdecase_bac"/>
</dbReference>
<comment type="pathway">
    <text evidence="2 9 12">Pyrimidine metabolism; UMP biosynthesis via de novo pathway; UMP from orotate: step 2/2.</text>
</comment>
<dbReference type="InterPro" id="IPR011060">
    <property type="entry name" value="RibuloseP-bd_barrel"/>
</dbReference>
<evidence type="ECO:0000256" key="10">
    <source>
        <dbReference type="PIRSR" id="PIRSR614732-1"/>
    </source>
</evidence>
<proteinExistence type="inferred from homology"/>
<comment type="subunit">
    <text evidence="3 9">Homodimer.</text>
</comment>
<evidence type="ECO:0000256" key="4">
    <source>
        <dbReference type="ARBA" id="ARBA00022793"/>
    </source>
</evidence>
<evidence type="ECO:0000256" key="3">
    <source>
        <dbReference type="ARBA" id="ARBA00011738"/>
    </source>
</evidence>
<keyword evidence="15" id="KW-1185">Reference proteome</keyword>
<dbReference type="FunFam" id="3.20.20.70:FF:000015">
    <property type="entry name" value="Orotidine 5'-phosphate decarboxylase"/>
    <property type="match status" value="1"/>
</dbReference>
<gene>
    <name evidence="9" type="primary">pyrF</name>
    <name evidence="14" type="ORF">BM477_00715</name>
</gene>
<evidence type="ECO:0000313" key="15">
    <source>
        <dbReference type="Proteomes" id="UP000186465"/>
    </source>
</evidence>
<evidence type="ECO:0000313" key="14">
    <source>
        <dbReference type="EMBL" id="OKL50526.1"/>
    </source>
</evidence>
<evidence type="ECO:0000256" key="2">
    <source>
        <dbReference type="ARBA" id="ARBA00004861"/>
    </source>
</evidence>
<accession>A0A1Q5PSI9</accession>
<evidence type="ECO:0000256" key="11">
    <source>
        <dbReference type="PIRSR" id="PIRSR614732-2"/>
    </source>
</evidence>
<sequence length="236" mass="24776">MDTSRPIIALDVPSAQAALDFVRLFEGESLFVKVGMELFYAAGPQVVTQMREAGHDVFCDLKLHDIPNTVRGAARSLSRLGASLLTVHAAGGQAMMEAALEGLREGAGAEGEQPSVVAITQLTSTSPEAMRREQLIEVPLQESVLNYARVAQAAGVAGVVCSAWEAAAIKDATSEDFLRITPGIRPEGADIGDQARVVTPSKAAQMASSGIVVGRPIVQAADPVAAYHEIKAAWNS</sequence>
<dbReference type="SMART" id="SM00934">
    <property type="entry name" value="OMPdecase"/>
    <property type="match status" value="1"/>
</dbReference>
<dbReference type="InterPro" id="IPR013785">
    <property type="entry name" value="Aldolase_TIM"/>
</dbReference>
<dbReference type="PANTHER" id="PTHR32119:SF2">
    <property type="entry name" value="OROTIDINE 5'-PHOSPHATE DECARBOXYLASE"/>
    <property type="match status" value="1"/>
</dbReference>
<name>A0A1Q5PSI9_9ACTO</name>
<dbReference type="Pfam" id="PF00215">
    <property type="entry name" value="OMPdecase"/>
    <property type="match status" value="1"/>
</dbReference>
<organism evidence="14 15">
    <name type="scientific">Boudabousia marimammalium</name>
    <dbReference type="NCBI Taxonomy" id="156892"/>
    <lineage>
        <taxon>Bacteria</taxon>
        <taxon>Bacillati</taxon>
        <taxon>Actinomycetota</taxon>
        <taxon>Actinomycetes</taxon>
        <taxon>Actinomycetales</taxon>
        <taxon>Actinomycetaceae</taxon>
        <taxon>Boudabousia</taxon>
    </lineage>
</organism>
<dbReference type="SUPFAM" id="SSF51366">
    <property type="entry name" value="Ribulose-phoshate binding barrel"/>
    <property type="match status" value="1"/>
</dbReference>